<dbReference type="Pfam" id="PF02145">
    <property type="entry name" value="Rap_GAP"/>
    <property type="match status" value="1"/>
</dbReference>
<comment type="caution">
    <text evidence="3">The sequence shown here is derived from an EMBL/GenBank/DDBJ whole genome shotgun (WGS) entry which is preliminary data.</text>
</comment>
<dbReference type="AlphaFoldDB" id="A0A8H7ZYI1"/>
<feature type="non-terminal residue" evidence="3">
    <location>
        <position position="1"/>
    </location>
</feature>
<dbReference type="GO" id="GO:0005737">
    <property type="term" value="C:cytoplasm"/>
    <property type="evidence" value="ECO:0007669"/>
    <property type="project" value="TreeGrafter"/>
</dbReference>
<dbReference type="Proteomes" id="UP000673691">
    <property type="component" value="Unassembled WGS sequence"/>
</dbReference>
<keyword evidence="4" id="KW-1185">Reference proteome</keyword>
<dbReference type="PROSITE" id="PS50085">
    <property type="entry name" value="RAPGAP"/>
    <property type="match status" value="1"/>
</dbReference>
<dbReference type="InterPro" id="IPR035974">
    <property type="entry name" value="Rap/Ran-GAP_sf"/>
</dbReference>
<dbReference type="EMBL" id="JAEFCI010003245">
    <property type="protein sequence ID" value="KAG5461712.1"/>
    <property type="molecule type" value="Genomic_DNA"/>
</dbReference>
<dbReference type="FunFam" id="3.40.50.11210:FF:000001">
    <property type="entry name" value="Ral GTPase-activating protein subunit alpha-1 isoform 1"/>
    <property type="match status" value="1"/>
</dbReference>
<dbReference type="InterPro" id="IPR027107">
    <property type="entry name" value="Tuberin/Ral-act_asu"/>
</dbReference>
<gene>
    <name evidence="3" type="ORF">BJ554DRAFT_6045</name>
</gene>
<evidence type="ECO:0000313" key="4">
    <source>
        <dbReference type="Proteomes" id="UP000673691"/>
    </source>
</evidence>
<dbReference type="GO" id="GO:0005634">
    <property type="term" value="C:nucleus"/>
    <property type="evidence" value="ECO:0007669"/>
    <property type="project" value="InterPro"/>
</dbReference>
<keyword evidence="1" id="KW-0343">GTPase activation</keyword>
<name>A0A8H7ZYI1_9FUNG</name>
<evidence type="ECO:0000259" key="2">
    <source>
        <dbReference type="PROSITE" id="PS50085"/>
    </source>
</evidence>
<accession>A0A8H7ZYI1</accession>
<dbReference type="Gene3D" id="3.40.50.11210">
    <property type="entry name" value="Rap/Ran-GAP"/>
    <property type="match status" value="1"/>
</dbReference>
<sequence>IGSTYPDCRRQDASALDTPAAVPAEHAEKVIQISLELERHMTEELAAAVIGNDEMNVSYDGPLAAIDRLTSAIERSSQYESEALRQPLSRVPLLNRTRRPFQKALVEELTSANTHVAVLENRPVDAPWPYQRCQMLLTHFGLMGIDPVKDESLVLLEKRLGNPLDRGLCGISIVAVPLTNSALRARRETVKVAVIYVASGQEDEVSILRNAAGSKMYEDFVTSLGWEVMTSLSERRSTYHTGTTANCLLHLHGIDTSKHPGYLGGLERNQTNGATAIYHCTSTTEIIFHDTTRLPTDPDDPRQMKKKRHIGNDQVHIVWNEHARPYKKNTFTGDFGNAVIVVTPLPDLDMFAIDTCIARVGVNGRFKVPLFGPLLDKMVVARPTLGTLARMTALHAYRATVYAGGTPIKHPFAYRAADIQTILRRHRGSQWQVPVELPALSSRGHAQLAYFFFS</sequence>
<dbReference type="GO" id="GO:0005096">
    <property type="term" value="F:GTPase activator activity"/>
    <property type="evidence" value="ECO:0007669"/>
    <property type="project" value="UniProtKB-KW"/>
</dbReference>
<dbReference type="SUPFAM" id="SSF111347">
    <property type="entry name" value="Rap/Ran-GAP"/>
    <property type="match status" value="1"/>
</dbReference>
<feature type="domain" description="Rap-GAP" evidence="2">
    <location>
        <begin position="178"/>
        <end position="434"/>
    </location>
</feature>
<evidence type="ECO:0000313" key="3">
    <source>
        <dbReference type="EMBL" id="KAG5461712.1"/>
    </source>
</evidence>
<organism evidence="3 4">
    <name type="scientific">Olpidium bornovanus</name>
    <dbReference type="NCBI Taxonomy" id="278681"/>
    <lineage>
        <taxon>Eukaryota</taxon>
        <taxon>Fungi</taxon>
        <taxon>Fungi incertae sedis</taxon>
        <taxon>Olpidiomycota</taxon>
        <taxon>Olpidiomycotina</taxon>
        <taxon>Olpidiomycetes</taxon>
        <taxon>Olpidiales</taxon>
        <taxon>Olpidiaceae</taxon>
        <taxon>Olpidium</taxon>
    </lineage>
</organism>
<dbReference type="PANTHER" id="PTHR10063">
    <property type="entry name" value="TUBERIN"/>
    <property type="match status" value="1"/>
</dbReference>
<protein>
    <recommendedName>
        <fullName evidence="2">Rap-GAP domain-containing protein</fullName>
    </recommendedName>
</protein>
<reference evidence="3 4" key="1">
    <citation type="journal article" name="Sci. Rep.">
        <title>Genome-scale phylogenetic analyses confirm Olpidium as the closest living zoosporic fungus to the non-flagellated, terrestrial fungi.</title>
        <authorList>
            <person name="Chang Y."/>
            <person name="Rochon D."/>
            <person name="Sekimoto S."/>
            <person name="Wang Y."/>
            <person name="Chovatia M."/>
            <person name="Sandor L."/>
            <person name="Salamov A."/>
            <person name="Grigoriev I.V."/>
            <person name="Stajich J.E."/>
            <person name="Spatafora J.W."/>
        </authorList>
    </citation>
    <scope>NUCLEOTIDE SEQUENCE [LARGE SCALE GENOMIC DNA]</scope>
    <source>
        <strain evidence="3">S191</strain>
    </source>
</reference>
<dbReference type="PANTHER" id="PTHR10063:SF11">
    <property type="entry name" value="RHO GTPASE-ACTIVATING PROTEIN CG5521-RELATED"/>
    <property type="match status" value="1"/>
</dbReference>
<dbReference type="InterPro" id="IPR000331">
    <property type="entry name" value="Rap/Ran_GAP_dom"/>
</dbReference>
<dbReference type="OrthoDB" id="19311at2759"/>
<evidence type="ECO:0000256" key="1">
    <source>
        <dbReference type="ARBA" id="ARBA00022468"/>
    </source>
</evidence>
<dbReference type="GO" id="GO:0051056">
    <property type="term" value="P:regulation of small GTPase mediated signal transduction"/>
    <property type="evidence" value="ECO:0007669"/>
    <property type="project" value="InterPro"/>
</dbReference>
<proteinExistence type="predicted"/>